<feature type="domain" description="HpaB/PvcC/4-BUDH C-terminal" evidence="5">
    <location>
        <begin position="276"/>
        <end position="476"/>
    </location>
</feature>
<dbReference type="OrthoDB" id="9785230at2"/>
<evidence type="ECO:0000313" key="8">
    <source>
        <dbReference type="Proteomes" id="UP000285456"/>
    </source>
</evidence>
<evidence type="ECO:0000256" key="4">
    <source>
        <dbReference type="PIRSR" id="PIRSR000331-2"/>
    </source>
</evidence>
<dbReference type="RefSeq" id="WP_118888593.1">
    <property type="nucleotide sequence ID" value="NZ_JAUOPF010000017.1"/>
</dbReference>
<dbReference type="InterPro" id="IPR046373">
    <property type="entry name" value="Acyl-CoA_Oxase/DH_mid-dom_sf"/>
</dbReference>
<keyword evidence="1" id="KW-0285">Flavoprotein</keyword>
<dbReference type="Proteomes" id="UP000285456">
    <property type="component" value="Unassembled WGS sequence"/>
</dbReference>
<dbReference type="SUPFAM" id="SSF47203">
    <property type="entry name" value="Acyl-CoA dehydrogenase C-terminal domain-like"/>
    <property type="match status" value="1"/>
</dbReference>
<organism evidence="7 8">
    <name type="scientific">Oceanobacillus profundus</name>
    <dbReference type="NCBI Taxonomy" id="372463"/>
    <lineage>
        <taxon>Bacteria</taxon>
        <taxon>Bacillati</taxon>
        <taxon>Bacillota</taxon>
        <taxon>Bacilli</taxon>
        <taxon>Bacillales</taxon>
        <taxon>Bacillaceae</taxon>
        <taxon>Oceanobacillus</taxon>
    </lineage>
</organism>
<dbReference type="Gene3D" id="1.20.140.10">
    <property type="entry name" value="Butyryl-CoA Dehydrogenase, subunit A, domain 3"/>
    <property type="match status" value="1"/>
</dbReference>
<dbReference type="InterPro" id="IPR036250">
    <property type="entry name" value="AcylCo_DH-like_C"/>
</dbReference>
<dbReference type="PANTHER" id="PTHR36117:SF3">
    <property type="entry name" value="4-HYDROXYPHENYLACETATE 3-MONOOXYGENASE-RELATED"/>
    <property type="match status" value="1"/>
</dbReference>
<dbReference type="AlphaFoldDB" id="A0A417YP90"/>
<dbReference type="InterPro" id="IPR009100">
    <property type="entry name" value="AcylCoA_DH/oxidase_NM_dom_sf"/>
</dbReference>
<dbReference type="Gene3D" id="1.10.3140.10">
    <property type="entry name" value="4-hydroxybutyryl-coa dehydratase, domain 1"/>
    <property type="match status" value="1"/>
</dbReference>
<name>A0A417YP90_9BACI</name>
<dbReference type="PIRSF" id="PIRSF000331">
    <property type="entry name" value="HpaA_HpaB"/>
    <property type="match status" value="1"/>
</dbReference>
<evidence type="ECO:0000313" key="7">
    <source>
        <dbReference type="EMBL" id="RHW35605.1"/>
    </source>
</evidence>
<accession>A0A417YP90</accession>
<dbReference type="InterPro" id="IPR024677">
    <property type="entry name" value="HpaB/PvcC"/>
</dbReference>
<dbReference type="EMBL" id="QWEH01000001">
    <property type="protein sequence ID" value="RHW35605.1"/>
    <property type="molecule type" value="Genomic_DNA"/>
</dbReference>
<keyword evidence="8" id="KW-1185">Reference proteome</keyword>
<evidence type="ECO:0000259" key="6">
    <source>
        <dbReference type="Pfam" id="PF11794"/>
    </source>
</evidence>
<dbReference type="GO" id="GO:0016627">
    <property type="term" value="F:oxidoreductase activity, acting on the CH-CH group of donors"/>
    <property type="evidence" value="ECO:0007669"/>
    <property type="project" value="InterPro"/>
</dbReference>
<protein>
    <submittedName>
        <fullName evidence="7">Pyoverdin chromophore biosynthetic protein pvcC</fullName>
    </submittedName>
</protein>
<dbReference type="InterPro" id="IPR024674">
    <property type="entry name" value="HpaB/PvcC/4-BUDH_N"/>
</dbReference>
<evidence type="ECO:0000259" key="5">
    <source>
        <dbReference type="Pfam" id="PF03241"/>
    </source>
</evidence>
<dbReference type="Pfam" id="PF03241">
    <property type="entry name" value="HpaB"/>
    <property type="match status" value="1"/>
</dbReference>
<dbReference type="PIRSF" id="PIRSF500125">
    <property type="entry name" value="4_HPA_large"/>
    <property type="match status" value="1"/>
</dbReference>
<evidence type="ECO:0000256" key="1">
    <source>
        <dbReference type="ARBA" id="ARBA00022630"/>
    </source>
</evidence>
<dbReference type="SUPFAM" id="SSF56645">
    <property type="entry name" value="Acyl-CoA dehydrogenase NM domain-like"/>
    <property type="match status" value="1"/>
</dbReference>
<evidence type="ECO:0000256" key="3">
    <source>
        <dbReference type="ARBA" id="ARBA00023002"/>
    </source>
</evidence>
<feature type="binding site" evidence="4">
    <location>
        <begin position="142"/>
        <end position="144"/>
    </location>
    <ligand>
        <name>FAD</name>
        <dbReference type="ChEBI" id="CHEBI:57692"/>
    </ligand>
</feature>
<feature type="binding site" evidence="4">
    <location>
        <position position="183"/>
    </location>
    <ligand>
        <name>FAD</name>
        <dbReference type="ChEBI" id="CHEBI:57692"/>
    </ligand>
</feature>
<keyword evidence="2 4" id="KW-0274">FAD</keyword>
<feature type="domain" description="HpaB/PvcC/4-BUDH N-terminal" evidence="6">
    <location>
        <begin position="4"/>
        <end position="268"/>
    </location>
</feature>
<evidence type="ECO:0000256" key="2">
    <source>
        <dbReference type="ARBA" id="ARBA00022827"/>
    </source>
</evidence>
<reference evidence="7 8" key="1">
    <citation type="journal article" date="2007" name="Int. J. Syst. Evol. Microbiol.">
        <title>Oceanobacillus profundus sp. nov., isolated from a deep-sea sediment core.</title>
        <authorList>
            <person name="Kim Y.G."/>
            <person name="Choi D.H."/>
            <person name="Hyun S."/>
            <person name="Cho B.C."/>
        </authorList>
    </citation>
    <scope>NUCLEOTIDE SEQUENCE [LARGE SCALE GENOMIC DNA]</scope>
    <source>
        <strain evidence="7 8">DSM 18246</strain>
    </source>
</reference>
<dbReference type="PANTHER" id="PTHR36117">
    <property type="entry name" value="4-HYDROXYPHENYLACETATE 3-MONOOXYGENASE-RELATED"/>
    <property type="match status" value="1"/>
</dbReference>
<dbReference type="Pfam" id="PF11794">
    <property type="entry name" value="HpaB_N"/>
    <property type="match status" value="1"/>
</dbReference>
<comment type="caution">
    <text evidence="7">The sequence shown here is derived from an EMBL/GenBank/DDBJ whole genome shotgun (WGS) entry which is preliminary data.</text>
</comment>
<gene>
    <name evidence="7" type="ORF">D1B32_02995</name>
</gene>
<dbReference type="InterPro" id="IPR004925">
    <property type="entry name" value="HpaB/PvcC/4-BUDH"/>
</dbReference>
<proteinExistence type="predicted"/>
<feature type="binding site" evidence="4">
    <location>
        <begin position="148"/>
        <end position="151"/>
    </location>
    <ligand>
        <name>FAD</name>
        <dbReference type="ChEBI" id="CHEBI:57692"/>
    </ligand>
</feature>
<dbReference type="InterPro" id="IPR024719">
    <property type="entry name" value="HpaB/PvcC/4-BUDH_C"/>
</dbReference>
<dbReference type="Gene3D" id="2.40.110.10">
    <property type="entry name" value="Butyryl-CoA Dehydrogenase, subunit A, domain 2"/>
    <property type="match status" value="1"/>
</dbReference>
<keyword evidence="3" id="KW-0560">Oxidoreductase</keyword>
<sequence length="505" mass="57194">MMNGKEYLESLRDGRHVYLNGEKIDDVTTHPAYRNAARSIAQLYDAMHDPEKKDTITTKSDVGDFRTHKFFKASTSAKELLEARDAMAEWTRYSYGFMGRTPDYKAAFLGSLGPYADFYKGFEDNARRWYKKGQEEVPFCNHTIVNPQLDRHKPLHENKDVFVRAVGERDNGIIVSGAKMVGTSAALTHYNFVANYSPQDLGEGDQSHALIFFVPMNAPGVKVISRQSYEEMAAKQGSPYDYPLSSRFDENDAIIILDNVLIPWEDVLTYNNVEIANGFRPQTGWLNRYTFQGCTRFAVKLDFMVGMLLKATEVAGTNNFRGVQARIGEVISYRNMFWAISTAMALDPEDGPEGYKLPNSTYATAYRTFAPTVWPIIKNTFNEVVAGGLISLPSSTQDFLNPELRPYIDQYYKGTGVSAEERVKLLKMVWDATGTEFGGRNELYEINYAGNNEGIRLDALKMANTAGQTDIYKSFVERAMNDYDLNGWTNDTWVNPDKEIQKLFI</sequence>